<feature type="transmembrane region" description="Helical" evidence="1">
    <location>
        <begin position="58"/>
        <end position="75"/>
    </location>
</feature>
<evidence type="ECO:0000313" key="3">
    <source>
        <dbReference type="Proteomes" id="UP000324973"/>
    </source>
</evidence>
<accession>A0A5D4XJM1</accession>
<gene>
    <name evidence="2" type="ORF">FZO89_00305</name>
</gene>
<keyword evidence="1" id="KW-1133">Transmembrane helix</keyword>
<evidence type="ECO:0000313" key="2">
    <source>
        <dbReference type="EMBL" id="TYT24846.1"/>
    </source>
</evidence>
<proteinExistence type="predicted"/>
<dbReference type="AlphaFoldDB" id="A0A5D4XJM1"/>
<name>A0A5D4XJM1_9GAMM</name>
<dbReference type="EMBL" id="VTFT01000001">
    <property type="protein sequence ID" value="TYT24846.1"/>
    <property type="molecule type" value="Genomic_DNA"/>
</dbReference>
<keyword evidence="1" id="KW-0472">Membrane</keyword>
<keyword evidence="3" id="KW-1185">Reference proteome</keyword>
<keyword evidence="1" id="KW-0812">Transmembrane</keyword>
<reference evidence="2 3" key="1">
    <citation type="submission" date="2019-08" db="EMBL/GenBank/DDBJ databases">
        <title>Luteimonas viscosus sp. nov., isolated from soil of a sunflower field.</title>
        <authorList>
            <person name="Jianli Z."/>
            <person name="Ying Z."/>
        </authorList>
    </citation>
    <scope>NUCLEOTIDE SEQUENCE [LARGE SCALE GENOMIC DNA]</scope>
    <source>
        <strain evidence="2 3">XBU10</strain>
    </source>
</reference>
<feature type="transmembrane region" description="Helical" evidence="1">
    <location>
        <begin position="12"/>
        <end position="29"/>
    </location>
</feature>
<organism evidence="2 3">
    <name type="scientific">Luteimonas viscosa</name>
    <dbReference type="NCBI Taxonomy" id="1132694"/>
    <lineage>
        <taxon>Bacteria</taxon>
        <taxon>Pseudomonadati</taxon>
        <taxon>Pseudomonadota</taxon>
        <taxon>Gammaproteobacteria</taxon>
        <taxon>Lysobacterales</taxon>
        <taxon>Lysobacteraceae</taxon>
        <taxon>Luteimonas</taxon>
    </lineage>
</organism>
<sequence>MLALMKCRPPLLLILIVTLYLFFEIALLITGPEPVKFVRIGIAAVLGFFMLRGSSVAIFFWAGTSVLAAIYGFTWTLKVWQSNPQTAAIIFAFGGLLLAQAFYLMFNRSVGAFRTSV</sequence>
<feature type="transmembrane region" description="Helical" evidence="1">
    <location>
        <begin position="87"/>
        <end position="106"/>
    </location>
</feature>
<evidence type="ECO:0000256" key="1">
    <source>
        <dbReference type="SAM" id="Phobius"/>
    </source>
</evidence>
<protein>
    <submittedName>
        <fullName evidence="2">Uncharacterized protein</fullName>
    </submittedName>
</protein>
<comment type="caution">
    <text evidence="2">The sequence shown here is derived from an EMBL/GenBank/DDBJ whole genome shotgun (WGS) entry which is preliminary data.</text>
</comment>
<dbReference type="Proteomes" id="UP000324973">
    <property type="component" value="Unassembled WGS sequence"/>
</dbReference>
<dbReference type="RefSeq" id="WP_149101396.1">
    <property type="nucleotide sequence ID" value="NZ_VTFT01000001.1"/>
</dbReference>